<accession>A0A516RH15</accession>
<reference evidence="4 6" key="1">
    <citation type="submission" date="2017-09" db="EMBL/GenBank/DDBJ databases">
        <authorList>
            <person name="Lee N."/>
            <person name="Cho B.-K."/>
        </authorList>
    </citation>
    <scope>NUCLEOTIDE SEQUENCE [LARGE SCALE GENOMIC DNA]</scope>
    <source>
        <strain evidence="4 6">ATCC 27465</strain>
    </source>
</reference>
<reference evidence="2 7" key="3">
    <citation type="submission" date="2020-08" db="EMBL/GenBank/DDBJ databases">
        <title>Genomic Encyclopedia of Type Strains, Phase III (KMG-III): the genomes of soil and plant-associated and newly described type strains.</title>
        <authorList>
            <person name="Whitman W."/>
        </authorList>
    </citation>
    <scope>NUCLEOTIDE SEQUENCE [LARGE SCALE GENOMIC DNA]</scope>
    <source>
        <strain evidence="2 7">CECT 3146</strain>
    </source>
</reference>
<protein>
    <submittedName>
        <fullName evidence="3">Uncharacterized protein</fullName>
    </submittedName>
</protein>
<dbReference type="EMBL" id="CP040916">
    <property type="protein sequence ID" value="QDQ14943.1"/>
    <property type="molecule type" value="Genomic_DNA"/>
</dbReference>
<dbReference type="Proteomes" id="UP000326505">
    <property type="component" value="Chromosome"/>
</dbReference>
<dbReference type="AlphaFoldDB" id="A0A516RH15"/>
<keyword evidence="7" id="KW-1185">Reference proteome</keyword>
<evidence type="ECO:0000313" key="7">
    <source>
        <dbReference type="Proteomes" id="UP000549009"/>
    </source>
</evidence>
<sequence length="75" mass="7760">MSMSINVAFLLAVVIVLRVRGHALTGGRSGDLLMAAVVLLFVVLVVPTDLGQWVVDFVSAVVSGLTGAVVDLLTP</sequence>
<evidence type="ECO:0000313" key="2">
    <source>
        <dbReference type="EMBL" id="MBB5105351.1"/>
    </source>
</evidence>
<dbReference type="EMBL" id="JACHJD010000007">
    <property type="protein sequence ID" value="MBB5105351.1"/>
    <property type="molecule type" value="Genomic_DNA"/>
</dbReference>
<keyword evidence="1" id="KW-0812">Transmembrane</keyword>
<evidence type="ECO:0000256" key="1">
    <source>
        <dbReference type="SAM" id="Phobius"/>
    </source>
</evidence>
<evidence type="ECO:0000313" key="5">
    <source>
        <dbReference type="Proteomes" id="UP000316806"/>
    </source>
</evidence>
<keyword evidence="1" id="KW-1133">Transmembrane helix</keyword>
<evidence type="ECO:0000313" key="3">
    <source>
        <dbReference type="EMBL" id="QDQ14943.1"/>
    </source>
</evidence>
<dbReference type="OrthoDB" id="9930250at2"/>
<evidence type="ECO:0000313" key="6">
    <source>
        <dbReference type="Proteomes" id="UP000326505"/>
    </source>
</evidence>
<dbReference type="RefSeq" id="WP_144322147.1">
    <property type="nucleotide sequence ID" value="NZ_BMSQ01000006.1"/>
</dbReference>
<organism evidence="3 5">
    <name type="scientific">Streptomyces spectabilis</name>
    <dbReference type="NCBI Taxonomy" id="68270"/>
    <lineage>
        <taxon>Bacteria</taxon>
        <taxon>Bacillati</taxon>
        <taxon>Actinomycetota</taxon>
        <taxon>Actinomycetes</taxon>
        <taxon>Kitasatosporales</taxon>
        <taxon>Streptomycetaceae</taxon>
        <taxon>Streptomyces</taxon>
    </lineage>
</organism>
<evidence type="ECO:0000313" key="4">
    <source>
        <dbReference type="EMBL" id="QEV63374.1"/>
    </source>
</evidence>
<feature type="transmembrane region" description="Helical" evidence="1">
    <location>
        <begin position="31"/>
        <end position="47"/>
    </location>
</feature>
<gene>
    <name evidence="4" type="ORF">CP982_35600</name>
    <name evidence="3" type="ORF">FH965_33980</name>
    <name evidence="2" type="ORF">FHS40_004446</name>
</gene>
<dbReference type="Proteomes" id="UP000316806">
    <property type="component" value="Chromosome"/>
</dbReference>
<proteinExistence type="predicted"/>
<dbReference type="Proteomes" id="UP000549009">
    <property type="component" value="Unassembled WGS sequence"/>
</dbReference>
<dbReference type="KEGG" id="sspb:CP982_35600"/>
<name>A0A516RH15_STRST</name>
<keyword evidence="1" id="KW-0472">Membrane</keyword>
<dbReference type="EMBL" id="CP023690">
    <property type="protein sequence ID" value="QEV63374.1"/>
    <property type="molecule type" value="Genomic_DNA"/>
</dbReference>
<reference evidence="3 5" key="2">
    <citation type="journal article" date="2019" name="J. Ind. Microbiol. Biotechnol.">
        <title>The complete genomic sequence of Streptomyces spectabilis NRRL-2792 and identification of secondary metabolite biosynthetic gene clusters.</title>
        <authorList>
            <person name="Sinha A."/>
            <person name="Phillips-Salemka S."/>
            <person name="Niraula T.A."/>
            <person name="Short K.A."/>
            <person name="Niraula N.P."/>
        </authorList>
    </citation>
    <scope>NUCLEOTIDE SEQUENCE [LARGE SCALE GENOMIC DNA]</scope>
    <source>
        <strain evidence="3 5">NRRL 2792</strain>
    </source>
</reference>